<dbReference type="PROSITE" id="PS50051">
    <property type="entry name" value="MCM_2"/>
    <property type="match status" value="1"/>
</dbReference>
<dbReference type="PANTHER" id="PTHR11630:SF48">
    <property type="entry name" value="DNA HELICASE MCM9"/>
    <property type="match status" value="1"/>
</dbReference>
<dbReference type="GO" id="GO:0003697">
    <property type="term" value="F:single-stranded DNA binding"/>
    <property type="evidence" value="ECO:0007669"/>
    <property type="project" value="TreeGrafter"/>
</dbReference>
<accession>A0A1R2CJQ1</accession>
<dbReference type="OrthoDB" id="271325at2759"/>
<protein>
    <recommendedName>
        <fullName evidence="5">MCM C-terminal AAA(+) ATPase domain-containing protein</fullName>
    </recommendedName>
</protein>
<dbReference type="AlphaFoldDB" id="A0A1R2CJQ1"/>
<dbReference type="InterPro" id="IPR033762">
    <property type="entry name" value="MCM_OB"/>
</dbReference>
<keyword evidence="2 4" id="KW-0067">ATP-binding</keyword>
<evidence type="ECO:0000256" key="2">
    <source>
        <dbReference type="ARBA" id="ARBA00022840"/>
    </source>
</evidence>
<dbReference type="GO" id="GO:0017116">
    <property type="term" value="F:single-stranded DNA helicase activity"/>
    <property type="evidence" value="ECO:0007669"/>
    <property type="project" value="TreeGrafter"/>
</dbReference>
<dbReference type="GO" id="GO:0042555">
    <property type="term" value="C:MCM complex"/>
    <property type="evidence" value="ECO:0007669"/>
    <property type="project" value="TreeGrafter"/>
</dbReference>
<dbReference type="SMART" id="SM00350">
    <property type="entry name" value="MCM"/>
    <property type="match status" value="1"/>
</dbReference>
<feature type="domain" description="MCM C-terminal AAA(+) ATPase" evidence="5">
    <location>
        <begin position="276"/>
        <end position="479"/>
    </location>
</feature>
<dbReference type="InterPro" id="IPR012340">
    <property type="entry name" value="NA-bd_OB-fold"/>
</dbReference>
<keyword evidence="7" id="KW-1185">Reference proteome</keyword>
<dbReference type="Gene3D" id="3.40.50.300">
    <property type="entry name" value="P-loop containing nucleotide triphosphate hydrolases"/>
    <property type="match status" value="1"/>
</dbReference>
<dbReference type="InterPro" id="IPR003593">
    <property type="entry name" value="AAA+_ATPase"/>
</dbReference>
<dbReference type="InterPro" id="IPR001208">
    <property type="entry name" value="MCM_dom"/>
</dbReference>
<evidence type="ECO:0000256" key="1">
    <source>
        <dbReference type="ARBA" id="ARBA00022741"/>
    </source>
</evidence>
<comment type="similarity">
    <text evidence="4">Belongs to the MCM family.</text>
</comment>
<dbReference type="GO" id="GO:0000724">
    <property type="term" value="P:double-strand break repair via homologous recombination"/>
    <property type="evidence" value="ECO:0007669"/>
    <property type="project" value="TreeGrafter"/>
</dbReference>
<dbReference type="PANTHER" id="PTHR11630">
    <property type="entry name" value="DNA REPLICATION LICENSING FACTOR MCM FAMILY MEMBER"/>
    <property type="match status" value="1"/>
</dbReference>
<dbReference type="SMART" id="SM00382">
    <property type="entry name" value="AAA"/>
    <property type="match status" value="1"/>
</dbReference>
<dbReference type="GO" id="GO:0016787">
    <property type="term" value="F:hydrolase activity"/>
    <property type="evidence" value="ECO:0007669"/>
    <property type="project" value="UniProtKB-KW"/>
</dbReference>
<dbReference type="Pfam" id="PF17207">
    <property type="entry name" value="MCM_OB"/>
    <property type="match status" value="1"/>
</dbReference>
<evidence type="ECO:0000313" key="6">
    <source>
        <dbReference type="EMBL" id="OMJ89264.1"/>
    </source>
</evidence>
<keyword evidence="1 4" id="KW-0547">Nucleotide-binding</keyword>
<dbReference type="Pfam" id="PF00493">
    <property type="entry name" value="MCM"/>
    <property type="match status" value="1"/>
</dbReference>
<dbReference type="GO" id="GO:0005524">
    <property type="term" value="F:ATP binding"/>
    <property type="evidence" value="ECO:0007669"/>
    <property type="project" value="UniProtKB-KW"/>
</dbReference>
<keyword evidence="3 4" id="KW-0238">DNA-binding</keyword>
<organism evidence="6 7">
    <name type="scientific">Stentor coeruleus</name>
    <dbReference type="NCBI Taxonomy" id="5963"/>
    <lineage>
        <taxon>Eukaryota</taxon>
        <taxon>Sar</taxon>
        <taxon>Alveolata</taxon>
        <taxon>Ciliophora</taxon>
        <taxon>Postciliodesmatophora</taxon>
        <taxon>Heterotrichea</taxon>
        <taxon>Heterotrichida</taxon>
        <taxon>Stentoridae</taxon>
        <taxon>Stentor</taxon>
    </lineage>
</organism>
<evidence type="ECO:0000256" key="3">
    <source>
        <dbReference type="ARBA" id="ARBA00023125"/>
    </source>
</evidence>
<dbReference type="Pfam" id="PF17855">
    <property type="entry name" value="MCM_lid"/>
    <property type="match status" value="1"/>
</dbReference>
<dbReference type="Gene3D" id="2.40.50.140">
    <property type="entry name" value="Nucleic acid-binding proteins"/>
    <property type="match status" value="1"/>
</dbReference>
<gene>
    <name evidence="6" type="ORF">SteCoe_8652</name>
</gene>
<dbReference type="SUPFAM" id="SSF50249">
    <property type="entry name" value="Nucleic acid-binding proteins"/>
    <property type="match status" value="1"/>
</dbReference>
<dbReference type="Proteomes" id="UP000187209">
    <property type="component" value="Unassembled WGS sequence"/>
</dbReference>
<evidence type="ECO:0000313" key="7">
    <source>
        <dbReference type="Proteomes" id="UP000187209"/>
    </source>
</evidence>
<dbReference type="InterPro" id="IPR041562">
    <property type="entry name" value="MCM_lid"/>
</dbReference>
<sequence>MDSFENWRIFETYLCEKHSTDLDLIKSSESLTSRHTLEIDISELLNYSILFIPMIYNNPYDLMVKFSLRIKQILQYSDNENLKVDVRMTNVPSNFIRNSLGSIGVADSGKLLSITGTVILCGTIKSLAIRKKFKCCLCGTEFELEASISLFNSFEMPNQCPGPKCRNYNFEEVPGSEEWIDYREVKIYDAFTSAYRGRLPQSLWVILTSEQVGQCTAGDDISITGIIIKRWFPLIKQQFCELQLVLLATSLQVCNSKIQRPSLEIVEKGQYSDFELRKAMLTSFAPLIYGYGSIKLGILLCIIGGIREEVGTLHLRGHSHCLLLGEPGTGKSDILREACKLISRGIYTNAIGASKAGLTLSAIKEGNDWMLEAGALVLADSGLCALDDLSFLNKEDLTEIYECMENQTISVAKAGMVCTVNTRTTIIAACRPKKSRFDFGLDLAENANMPAPLLSRFDLIFLLVDMPDSDADYHKSRFILKRNTDKKHIFTIGQVQYLLWKATIYKPVFSQVASEILNRYFDLLRKDHRADVTMRQLESLLRLAQAHARLCQKSEVDSFDAISTILLYESTYRGIGLCDNISFTSLTEFQIAYNQIITRLGCDGFFIDDSIFK</sequence>
<evidence type="ECO:0000256" key="4">
    <source>
        <dbReference type="RuleBase" id="RU004070"/>
    </source>
</evidence>
<comment type="caution">
    <text evidence="6">The sequence shown here is derived from an EMBL/GenBank/DDBJ whole genome shotgun (WGS) entry which is preliminary data.</text>
</comment>
<name>A0A1R2CJQ1_9CILI</name>
<proteinExistence type="inferred from homology"/>
<dbReference type="EMBL" id="MPUH01000130">
    <property type="protein sequence ID" value="OMJ89264.1"/>
    <property type="molecule type" value="Genomic_DNA"/>
</dbReference>
<dbReference type="SUPFAM" id="SSF52540">
    <property type="entry name" value="P-loop containing nucleoside triphosphate hydrolases"/>
    <property type="match status" value="1"/>
</dbReference>
<dbReference type="PRINTS" id="PR01657">
    <property type="entry name" value="MCMFAMILY"/>
</dbReference>
<dbReference type="GO" id="GO:0005634">
    <property type="term" value="C:nucleus"/>
    <property type="evidence" value="ECO:0007669"/>
    <property type="project" value="UniProtKB-SubCell"/>
</dbReference>
<dbReference type="Gene3D" id="2.20.28.10">
    <property type="match status" value="1"/>
</dbReference>
<dbReference type="InterPro" id="IPR031327">
    <property type="entry name" value="MCM"/>
</dbReference>
<evidence type="ECO:0000259" key="5">
    <source>
        <dbReference type="PROSITE" id="PS50051"/>
    </source>
</evidence>
<dbReference type="InterPro" id="IPR027417">
    <property type="entry name" value="P-loop_NTPase"/>
</dbReference>
<reference evidence="6 7" key="1">
    <citation type="submission" date="2016-11" db="EMBL/GenBank/DDBJ databases">
        <title>The macronuclear genome of Stentor coeruleus: a giant cell with tiny introns.</title>
        <authorList>
            <person name="Slabodnick M."/>
            <person name="Ruby J.G."/>
            <person name="Reiff S.B."/>
            <person name="Swart E.C."/>
            <person name="Gosai S."/>
            <person name="Prabakaran S."/>
            <person name="Witkowska E."/>
            <person name="Larue G.E."/>
            <person name="Fisher S."/>
            <person name="Freeman R.M."/>
            <person name="Gunawardena J."/>
            <person name="Chu W."/>
            <person name="Stover N.A."/>
            <person name="Gregory B.D."/>
            <person name="Nowacki M."/>
            <person name="Derisi J."/>
            <person name="Roy S.W."/>
            <person name="Marshall W.F."/>
            <person name="Sood P."/>
        </authorList>
    </citation>
    <scope>NUCLEOTIDE SEQUENCE [LARGE SCALE GENOMIC DNA]</scope>
    <source>
        <strain evidence="6">WM001</strain>
    </source>
</reference>